<keyword evidence="2" id="KW-1185">Reference proteome</keyword>
<dbReference type="Proteomes" id="UP000058925">
    <property type="component" value="Chromosome"/>
</dbReference>
<gene>
    <name evidence="1" type="ORF">NMY3_01334</name>
</gene>
<accession>A0A654LVS6</accession>
<dbReference type="KEGG" id="taa:NMY3_01334"/>
<evidence type="ECO:0000313" key="2">
    <source>
        <dbReference type="Proteomes" id="UP000058925"/>
    </source>
</evidence>
<dbReference type="EMBL" id="CP012850">
    <property type="protein sequence ID" value="ALI35538.1"/>
    <property type="molecule type" value="Genomic_DNA"/>
</dbReference>
<organism evidence="1 2">
    <name type="scientific">Candidatus Nitrosocosmicus oleophilus</name>
    <dbReference type="NCBI Taxonomy" id="1353260"/>
    <lineage>
        <taxon>Archaea</taxon>
        <taxon>Nitrososphaerota</taxon>
        <taxon>Nitrososphaeria</taxon>
        <taxon>Nitrososphaerales</taxon>
        <taxon>Nitrososphaeraceae</taxon>
        <taxon>Candidatus Nitrosocosmicus</taxon>
    </lineage>
</organism>
<dbReference type="AlphaFoldDB" id="A0A654LVS6"/>
<evidence type="ECO:0000313" key="1">
    <source>
        <dbReference type="EMBL" id="ALI35538.1"/>
    </source>
</evidence>
<reference evidence="2" key="1">
    <citation type="submission" date="2015-10" db="EMBL/GenBank/DDBJ databases">
        <title>Niche specialization of a soil ammonia-oxidizing archaeon, Candidatus Nitrosocosmicus oleophilus.</title>
        <authorList>
            <person name="Jung M.-Y."/>
            <person name="Rhee S.-K."/>
        </authorList>
    </citation>
    <scope>NUCLEOTIDE SEQUENCE [LARGE SCALE GENOMIC DNA]</scope>
    <source>
        <strain evidence="2">MY3</strain>
    </source>
</reference>
<name>A0A654LVS6_9ARCH</name>
<protein>
    <submittedName>
        <fullName evidence="1">Uncharacterized protein</fullName>
    </submittedName>
</protein>
<sequence length="34" mass="3902">MDNRANIGTDELNRQGFNAFSIETGFIAWKQEVE</sequence>
<proteinExistence type="predicted"/>